<keyword evidence="1" id="KW-0732">Signal</keyword>
<dbReference type="EMBL" id="WBKG01000044">
    <property type="protein sequence ID" value="KAB1979156.1"/>
    <property type="molecule type" value="Genomic_DNA"/>
</dbReference>
<dbReference type="Gene3D" id="2.130.10.10">
    <property type="entry name" value="YVTN repeat-like/Quinoprotein amine dehydrogenase"/>
    <property type="match status" value="2"/>
</dbReference>
<dbReference type="AlphaFoldDB" id="A0A7J5D4Z9"/>
<proteinExistence type="predicted"/>
<sequence>MRNRRISTATALAVLFSSVALTGLGATAAHADGHTVLPVASVADVVVDSVHHRVFVSDRDGGKVVATDYSGNVVGTVGSLPGANGLELSADSQTLYVAVTSSDEIAAIDTAGLTESARYSTGTADAPTNLARTGGKLWFGYGTAADGNIGSLDLSGPEPVLAVAQDSGSRWYYAPRLAANPAAPGVLAAAVPGLSPATVVTYDVSGPDAPRLTARSREAGSNLQDLAVTPDGSQVVTASGAPYEHQVLSATDLKKVGSYPTDAYPNAVDIAADGTVAAGIDGSYEPDVYVFKPGTTQPVRKYDFAGTRTGTLVPDGLAWDPDGDHLFAVTGSGGTYHLNTLDAPTKAATTVTVSAPESVVPGKSLTVTGKITSGDALPAGTSLTVTRTDAQSPSGKALDAVTTGEDGTFSFTDTPSVEGDAKYTVSYAGDAGHAPASVSRTVAVARSVTTVTVSAPSSVVPGKSLTVTGTLSGGDALPAGTSLTVTRTDAQSPSGKALDAVTTGEDGTFSFTDTPSVEGDAKYTVSYAGDAGHAPASVSRTVAVARNATTVTVSAPATVNLGKSLTVTGKAVSADALPAGTVLTVKRTDPGSSSGKALASVKTKADGTFSFTDTPPVAGDVKYTVSYAGDATRLAGSGSDTVTVSRAATTLSLNNNGTVYSYDKDVTFTAHLGSTYKSRTVEIWADPYGSDKPNKLLKKGTVNSSGNLSAVVDMKRDTTVTAVFAGDARTAPKTVKVTAYAKVSVSTSLAKYYKTGKIGSGSTTYYWYRKNVGPVFTTTMSYYSGRKHRLDIDVYIDGEWQRGYEKFFKLNSSGKSVIDLGASDEAGLRVRIRSAYINGSSGDDVNSTTYSSWKYLYFTN</sequence>
<accession>A0A7J5D4Z9</accession>
<evidence type="ECO:0000313" key="2">
    <source>
        <dbReference type="EMBL" id="KAB1979156.1"/>
    </source>
</evidence>
<dbReference type="SUPFAM" id="SSF75011">
    <property type="entry name" value="3-carboxy-cis,cis-mucoante lactonizing enzyme"/>
    <property type="match status" value="1"/>
</dbReference>
<dbReference type="RefSeq" id="WP_151473818.1">
    <property type="nucleotide sequence ID" value="NZ_WBKG01000044.1"/>
</dbReference>
<evidence type="ECO:0000256" key="1">
    <source>
        <dbReference type="SAM" id="SignalP"/>
    </source>
</evidence>
<name>A0A7J5D4Z9_9ACTN</name>
<keyword evidence="3" id="KW-1185">Reference proteome</keyword>
<organism evidence="2 3">
    <name type="scientific">Streptomyces triticiradicis</name>
    <dbReference type="NCBI Taxonomy" id="2651189"/>
    <lineage>
        <taxon>Bacteria</taxon>
        <taxon>Bacillati</taxon>
        <taxon>Actinomycetota</taxon>
        <taxon>Actinomycetes</taxon>
        <taxon>Kitasatosporales</taxon>
        <taxon>Streptomycetaceae</taxon>
        <taxon>Streptomyces</taxon>
    </lineage>
</organism>
<dbReference type="Proteomes" id="UP000442990">
    <property type="component" value="Unassembled WGS sequence"/>
</dbReference>
<dbReference type="InterPro" id="IPR015943">
    <property type="entry name" value="WD40/YVTN_repeat-like_dom_sf"/>
</dbReference>
<comment type="caution">
    <text evidence="2">The sequence shown here is derived from an EMBL/GenBank/DDBJ whole genome shotgun (WGS) entry which is preliminary data.</text>
</comment>
<protein>
    <submittedName>
        <fullName evidence="2">Ig-like domain repeat protein</fullName>
    </submittedName>
</protein>
<evidence type="ECO:0000313" key="3">
    <source>
        <dbReference type="Proteomes" id="UP000442990"/>
    </source>
</evidence>
<reference evidence="2 3" key="1">
    <citation type="submission" date="2019-09" db="EMBL/GenBank/DDBJ databases">
        <title>Isolation and identification of active actinomycetes.</title>
        <authorList>
            <person name="Yu Z."/>
            <person name="Han C."/>
            <person name="Yu B."/>
        </authorList>
    </citation>
    <scope>NUCLEOTIDE SEQUENCE [LARGE SCALE GENOMIC DNA]</scope>
    <source>
        <strain evidence="2 3">NEAU-H2</strain>
    </source>
</reference>
<feature type="chain" id="PRO_5029463958" evidence="1">
    <location>
        <begin position="32"/>
        <end position="860"/>
    </location>
</feature>
<feature type="signal peptide" evidence="1">
    <location>
        <begin position="1"/>
        <end position="31"/>
    </location>
</feature>
<gene>
    <name evidence="2" type="ORF">F8144_37070</name>
</gene>